<protein>
    <recommendedName>
        <fullName evidence="9">Cytosolic Fe-S cluster assembly factor NBP35</fullName>
    </recommendedName>
</protein>
<dbReference type="PANTHER" id="PTHR23264">
    <property type="entry name" value="NUCLEOTIDE-BINDING PROTEIN NBP35 YEAST -RELATED"/>
    <property type="match status" value="1"/>
</dbReference>
<evidence type="ECO:0000313" key="7">
    <source>
        <dbReference type="EMBL" id="GAX80147.1"/>
    </source>
</evidence>
<dbReference type="GO" id="GO:0051536">
    <property type="term" value="F:iron-sulfur cluster binding"/>
    <property type="evidence" value="ECO:0007669"/>
    <property type="project" value="UniProtKB-KW"/>
</dbReference>
<evidence type="ECO:0000313" key="8">
    <source>
        <dbReference type="Proteomes" id="UP000232323"/>
    </source>
</evidence>
<evidence type="ECO:0000256" key="1">
    <source>
        <dbReference type="ARBA" id="ARBA00022723"/>
    </source>
</evidence>
<dbReference type="InterPro" id="IPR027417">
    <property type="entry name" value="P-loop_NTPase"/>
</dbReference>
<evidence type="ECO:0008006" key="9">
    <source>
        <dbReference type="Google" id="ProtNLM"/>
    </source>
</evidence>
<dbReference type="GO" id="GO:0140663">
    <property type="term" value="F:ATP-dependent FeS chaperone activity"/>
    <property type="evidence" value="ECO:0007669"/>
    <property type="project" value="InterPro"/>
</dbReference>
<keyword evidence="1" id="KW-0479">Metal-binding</keyword>
<name>A0A250XAP5_9CHLO</name>
<dbReference type="GO" id="GO:0005524">
    <property type="term" value="F:ATP binding"/>
    <property type="evidence" value="ECO:0007669"/>
    <property type="project" value="UniProtKB-KW"/>
</dbReference>
<dbReference type="InterPro" id="IPR000808">
    <property type="entry name" value="Mrp-like_CS"/>
</dbReference>
<dbReference type="GO" id="GO:0005829">
    <property type="term" value="C:cytosol"/>
    <property type="evidence" value="ECO:0007669"/>
    <property type="project" value="TreeGrafter"/>
</dbReference>
<dbReference type="InterPro" id="IPR033756">
    <property type="entry name" value="YlxH/NBP35"/>
</dbReference>
<reference evidence="7 8" key="1">
    <citation type="submission" date="2017-08" db="EMBL/GenBank/DDBJ databases">
        <title>Acidophilic green algal genome provides insights into adaptation to an acidic environment.</title>
        <authorList>
            <person name="Hirooka S."/>
            <person name="Hirose Y."/>
            <person name="Kanesaki Y."/>
            <person name="Higuchi S."/>
            <person name="Fujiwara T."/>
            <person name="Onuma R."/>
            <person name="Era A."/>
            <person name="Ohbayashi R."/>
            <person name="Uzuka A."/>
            <person name="Nozaki H."/>
            <person name="Yoshikawa H."/>
            <person name="Miyagishima S.Y."/>
        </authorList>
    </citation>
    <scope>NUCLEOTIDE SEQUENCE [LARGE SCALE GENOMIC DNA]</scope>
    <source>
        <strain evidence="7 8">NIES-2499</strain>
    </source>
</reference>
<dbReference type="PANTHER" id="PTHR23264:SF19">
    <property type="entry name" value="CYTOSOLIC FE-S CLUSTER ASSEMBLY FACTOR NUBP2"/>
    <property type="match status" value="1"/>
</dbReference>
<feature type="region of interest" description="Disordered" evidence="6">
    <location>
        <begin position="1"/>
        <end position="21"/>
    </location>
</feature>
<sequence length="345" mass="36460">MSDIPSNAPEQCPGTSSDTAGNSAACAGCPNQAVCASTPKGLDPDMAAISEKMKGVKRQQGGLEVGLLDIDICGPSIPKMLGMEGQEVHQSNHGWSPVYLEDNLAVMSIGFMLPNPDEAVIWRGPRKNSLIKQFLKDVHWGNLDYLVVDAPPGTSDEHITIAQCLKGEGTSVSAVIVTTPQEVALIDVRKEINFCKKVGINILGVVENMSGLQQRLPLVRFEHANLGSGSRVDITEKVSAILKAGLGLSSLEELIVCTDVFDGSMGGTEKMCSEMDVSLLGKIPMDPALGRAAESGRSVLSIGRKDGDTAEDDASAQFKPALCEAALRSIVARVVNIATSMQLTS</sequence>
<dbReference type="GO" id="GO:0016226">
    <property type="term" value="P:iron-sulfur cluster assembly"/>
    <property type="evidence" value="ECO:0007669"/>
    <property type="project" value="InterPro"/>
</dbReference>
<dbReference type="GO" id="GO:0046872">
    <property type="term" value="F:metal ion binding"/>
    <property type="evidence" value="ECO:0007669"/>
    <property type="project" value="UniProtKB-KW"/>
</dbReference>
<keyword evidence="3" id="KW-0067">ATP-binding</keyword>
<gene>
    <name evidence="7" type="ORF">CEUSTIGMA_g7585.t1</name>
</gene>
<evidence type="ECO:0000256" key="3">
    <source>
        <dbReference type="ARBA" id="ARBA00022840"/>
    </source>
</evidence>
<keyword evidence="4" id="KW-0408">Iron</keyword>
<dbReference type="Proteomes" id="UP000232323">
    <property type="component" value="Unassembled WGS sequence"/>
</dbReference>
<evidence type="ECO:0000256" key="5">
    <source>
        <dbReference type="ARBA" id="ARBA00023014"/>
    </source>
</evidence>
<dbReference type="InterPro" id="IPR019591">
    <property type="entry name" value="Mrp/NBP35_ATP-bd"/>
</dbReference>
<keyword evidence="8" id="KW-1185">Reference proteome</keyword>
<dbReference type="CDD" id="cd02037">
    <property type="entry name" value="Mrp_NBP35"/>
    <property type="match status" value="1"/>
</dbReference>
<proteinExistence type="inferred from homology"/>
<dbReference type="Pfam" id="PF10609">
    <property type="entry name" value="ParA"/>
    <property type="match status" value="1"/>
</dbReference>
<dbReference type="Gene3D" id="3.40.50.300">
    <property type="entry name" value="P-loop containing nucleotide triphosphate hydrolases"/>
    <property type="match status" value="1"/>
</dbReference>
<dbReference type="EMBL" id="BEGY01000049">
    <property type="protein sequence ID" value="GAX80147.1"/>
    <property type="molecule type" value="Genomic_DNA"/>
</dbReference>
<keyword evidence="2" id="KW-0547">Nucleotide-binding</keyword>
<dbReference type="HAMAP" id="MF_02040">
    <property type="entry name" value="Mrp_NBP35"/>
    <property type="match status" value="1"/>
</dbReference>
<accession>A0A250XAP5</accession>
<evidence type="ECO:0000256" key="2">
    <source>
        <dbReference type="ARBA" id="ARBA00022741"/>
    </source>
</evidence>
<evidence type="ECO:0000256" key="4">
    <source>
        <dbReference type="ARBA" id="ARBA00023004"/>
    </source>
</evidence>
<organism evidence="7 8">
    <name type="scientific">Chlamydomonas eustigma</name>
    <dbReference type="NCBI Taxonomy" id="1157962"/>
    <lineage>
        <taxon>Eukaryota</taxon>
        <taxon>Viridiplantae</taxon>
        <taxon>Chlorophyta</taxon>
        <taxon>core chlorophytes</taxon>
        <taxon>Chlorophyceae</taxon>
        <taxon>CS clade</taxon>
        <taxon>Chlamydomonadales</taxon>
        <taxon>Chlamydomonadaceae</taxon>
        <taxon>Chlamydomonas</taxon>
    </lineage>
</organism>
<dbReference type="AlphaFoldDB" id="A0A250XAP5"/>
<dbReference type="OrthoDB" id="1741334at2759"/>
<comment type="caution">
    <text evidence="7">The sequence shown here is derived from an EMBL/GenBank/DDBJ whole genome shotgun (WGS) entry which is preliminary data.</text>
</comment>
<keyword evidence="5" id="KW-0411">Iron-sulfur</keyword>
<dbReference type="SUPFAM" id="SSF52540">
    <property type="entry name" value="P-loop containing nucleoside triphosphate hydrolases"/>
    <property type="match status" value="1"/>
</dbReference>
<evidence type="ECO:0000256" key="6">
    <source>
        <dbReference type="SAM" id="MobiDB-lite"/>
    </source>
</evidence>
<dbReference type="STRING" id="1157962.A0A250XAP5"/>
<dbReference type="PROSITE" id="PS01215">
    <property type="entry name" value="MRP"/>
    <property type="match status" value="1"/>
</dbReference>